<dbReference type="ExpressionAtlas" id="A0A178VYX9">
    <property type="expression patterns" value="baseline and differential"/>
</dbReference>
<proteinExistence type="predicted"/>
<dbReference type="GO" id="GO:0008270">
    <property type="term" value="F:zinc ion binding"/>
    <property type="evidence" value="ECO:0007669"/>
    <property type="project" value="UniProtKB-KW"/>
</dbReference>
<evidence type="ECO:0000256" key="2">
    <source>
        <dbReference type="ARBA" id="ARBA00022737"/>
    </source>
</evidence>
<keyword evidence="4" id="KW-0862">Zinc</keyword>
<evidence type="ECO:0000313" key="7">
    <source>
        <dbReference type="Proteomes" id="UP000078284"/>
    </source>
</evidence>
<keyword evidence="2" id="KW-0677">Repeat</keyword>
<comment type="caution">
    <text evidence="6">The sequence shown here is derived from an EMBL/GenBank/DDBJ whole genome shotgun (WGS) entry which is preliminary data.</text>
</comment>
<dbReference type="SMART" id="SM00109">
    <property type="entry name" value="C1"/>
    <property type="match status" value="5"/>
</dbReference>
<protein>
    <recommendedName>
        <fullName evidence="5">Phorbol-ester/DAG-type domain-containing protein</fullName>
    </recommendedName>
</protein>
<organism evidence="6 7">
    <name type="scientific">Arabidopsis thaliana</name>
    <name type="common">Mouse-ear cress</name>
    <dbReference type="NCBI Taxonomy" id="3702"/>
    <lineage>
        <taxon>Eukaryota</taxon>
        <taxon>Viridiplantae</taxon>
        <taxon>Streptophyta</taxon>
        <taxon>Embryophyta</taxon>
        <taxon>Tracheophyta</taxon>
        <taxon>Spermatophyta</taxon>
        <taxon>Magnoliopsida</taxon>
        <taxon>eudicotyledons</taxon>
        <taxon>Gunneridae</taxon>
        <taxon>Pentapetalae</taxon>
        <taxon>rosids</taxon>
        <taxon>malvids</taxon>
        <taxon>Brassicales</taxon>
        <taxon>Brassicaceae</taxon>
        <taxon>Camelineae</taxon>
        <taxon>Arabidopsis</taxon>
    </lineage>
</organism>
<dbReference type="AlphaFoldDB" id="A0A178VYX9"/>
<keyword evidence="3" id="KW-0863">Zinc-finger</keyword>
<sequence length="480" mass="54470">MSLSRPEQQVVQHFTHIHSLTKVDGYGEFTCNGCKTYGFGKTYRCTRCDYNLHDHCATCPPTLATFIHPQHQLRLVFKGPEQTHQNRRMCDICDESAEGLYYQCEPCGFDVHPLCTQLPQSVRHVPHPAHLLELSLGGASNSCMVCSGAIKSWRYKCGQCRVDVHMECVDSSTSVAETGIQQRGFGQQFEFPQYHQPYYNHGYNYGYINQENNKKTTKMSSSRPEQLVVQHFTHIHPLTKVDGYGEFTCDGCKTYGFGKTYRCTRCDYNLHDHCATCPSTLATFMHPQHELRLVFRGPEHTHQNKRMCDICDESAEGLYYQCEPCGFDVHPLCTQLPQHVRHVPHPAHLLELSQWGASSICMVCRGAIRSWRYKCGPCGLDVHMECISSSASVAATEIQQRCFGSPQPQFYHSEYYYHHAYYNHGYTNQGQVHGYANQGQVQEPGRSKGRKMFSILMDLTVGVVCNIIAGPAVEVLNGCF</sequence>
<dbReference type="PROSITE" id="PS50081">
    <property type="entry name" value="ZF_DAG_PE_2"/>
    <property type="match status" value="1"/>
</dbReference>
<evidence type="ECO:0000256" key="3">
    <source>
        <dbReference type="ARBA" id="ARBA00022771"/>
    </source>
</evidence>
<feature type="domain" description="Phorbol-ester/DAG-type" evidence="5">
    <location>
        <begin position="347"/>
        <end position="402"/>
    </location>
</feature>
<evidence type="ECO:0000313" key="6">
    <source>
        <dbReference type="EMBL" id="OAP10022.1"/>
    </source>
</evidence>
<name>A0A178VYX9_ARATH</name>
<keyword evidence="1" id="KW-0479">Metal-binding</keyword>
<accession>A0A178VYX9</accession>
<dbReference type="InterPro" id="IPR001965">
    <property type="entry name" value="Znf_PHD"/>
</dbReference>
<dbReference type="Pfam" id="PF03107">
    <property type="entry name" value="C1_2"/>
    <property type="match status" value="6"/>
</dbReference>
<evidence type="ECO:0000256" key="1">
    <source>
        <dbReference type="ARBA" id="ARBA00022723"/>
    </source>
</evidence>
<dbReference type="PANTHER" id="PTHR47841:SF6">
    <property type="entry name" value="CYSTEINE_HISTIDINE-RICH C1 DOMAIN FAMILY PROTEIN-RELATED"/>
    <property type="match status" value="1"/>
</dbReference>
<gene>
    <name evidence="6" type="ordered locus">AXX17_At2g34630</name>
</gene>
<dbReference type="SMART" id="SM00249">
    <property type="entry name" value="PHD"/>
    <property type="match status" value="4"/>
</dbReference>
<evidence type="ECO:0000256" key="4">
    <source>
        <dbReference type="ARBA" id="ARBA00022833"/>
    </source>
</evidence>
<dbReference type="InterPro" id="IPR002219">
    <property type="entry name" value="PKC_DAG/PE"/>
</dbReference>
<dbReference type="InterPro" id="IPR004146">
    <property type="entry name" value="DC1"/>
</dbReference>
<evidence type="ECO:0000259" key="5">
    <source>
        <dbReference type="PROSITE" id="PS50081"/>
    </source>
</evidence>
<dbReference type="InterPro" id="IPR046349">
    <property type="entry name" value="C1-like_sf"/>
</dbReference>
<dbReference type="SUPFAM" id="SSF57889">
    <property type="entry name" value="Cysteine-rich domain"/>
    <property type="match status" value="4"/>
</dbReference>
<dbReference type="EMBL" id="LUHQ01000002">
    <property type="protein sequence ID" value="OAP10022.1"/>
    <property type="molecule type" value="Genomic_DNA"/>
</dbReference>
<dbReference type="PANTHER" id="PTHR47841">
    <property type="entry name" value="DIACYLGLYCEROL KINASE THETA-LIKE-RELATED"/>
    <property type="match status" value="1"/>
</dbReference>
<dbReference type="Proteomes" id="UP000078284">
    <property type="component" value="Chromosome 2"/>
</dbReference>
<reference evidence="7" key="1">
    <citation type="journal article" date="2016" name="Proc. Natl. Acad. Sci. U.S.A.">
        <title>Chromosome-level assembly of Arabidopsis thaliana Ler reveals the extent of translocation and inversion polymorphisms.</title>
        <authorList>
            <person name="Zapata L."/>
            <person name="Ding J."/>
            <person name="Willing E.M."/>
            <person name="Hartwig B."/>
            <person name="Bezdan D."/>
            <person name="Jiao W.B."/>
            <person name="Patel V."/>
            <person name="Velikkakam James G."/>
            <person name="Koornneef M."/>
            <person name="Ossowski S."/>
            <person name="Schneeberger K."/>
        </authorList>
    </citation>
    <scope>NUCLEOTIDE SEQUENCE [LARGE SCALE GENOMIC DNA]</scope>
    <source>
        <strain evidence="7">cv. Landsberg erecta</strain>
    </source>
</reference>